<organism evidence="2 3">
    <name type="scientific">Candidatus Avibacteroides avistercoris</name>
    <dbReference type="NCBI Taxonomy" id="2840690"/>
    <lineage>
        <taxon>Bacteria</taxon>
        <taxon>Pseudomonadati</taxon>
        <taxon>Bacteroidota</taxon>
        <taxon>Bacteroidia</taxon>
        <taxon>Bacteroidales</taxon>
        <taxon>Bacteroidaceae</taxon>
        <taxon>Bacteroidaceae incertae sedis</taxon>
        <taxon>Candidatus Avibacteroides</taxon>
    </lineage>
</organism>
<dbReference type="PANTHER" id="PTHR12526">
    <property type="entry name" value="GLYCOSYLTRANSFERASE"/>
    <property type="match status" value="1"/>
</dbReference>
<dbReference type="GO" id="GO:0016757">
    <property type="term" value="F:glycosyltransferase activity"/>
    <property type="evidence" value="ECO:0007669"/>
    <property type="project" value="UniProtKB-KW"/>
</dbReference>
<dbReference type="AlphaFoldDB" id="A0A9D2UJQ0"/>
<keyword evidence="2" id="KW-0328">Glycosyltransferase</keyword>
<comment type="caution">
    <text evidence="2">The sequence shown here is derived from an EMBL/GenBank/DDBJ whole genome shotgun (WGS) entry which is preliminary data.</text>
</comment>
<proteinExistence type="predicted"/>
<evidence type="ECO:0000313" key="2">
    <source>
        <dbReference type="EMBL" id="HJD53655.1"/>
    </source>
</evidence>
<protein>
    <submittedName>
        <fullName evidence="2">Glycosyltransferase</fullName>
        <ecNumber evidence="2">2.4.-.-</ecNumber>
    </submittedName>
</protein>
<dbReference type="InterPro" id="IPR001296">
    <property type="entry name" value="Glyco_trans_1"/>
</dbReference>
<gene>
    <name evidence="2" type="ORF">IAA93_08035</name>
</gene>
<dbReference type="EC" id="2.4.-.-" evidence="2"/>
<name>A0A9D2UJQ0_9BACT</name>
<accession>A0A9D2UJQ0</accession>
<evidence type="ECO:0000259" key="1">
    <source>
        <dbReference type="Pfam" id="PF00534"/>
    </source>
</evidence>
<reference evidence="2" key="2">
    <citation type="submission" date="2021-04" db="EMBL/GenBank/DDBJ databases">
        <authorList>
            <person name="Gilroy R."/>
        </authorList>
    </citation>
    <scope>NUCLEOTIDE SEQUENCE</scope>
    <source>
        <strain evidence="2">MalCec1-1739</strain>
    </source>
</reference>
<reference evidence="2" key="1">
    <citation type="journal article" date="2021" name="PeerJ">
        <title>Extensive microbial diversity within the chicken gut microbiome revealed by metagenomics and culture.</title>
        <authorList>
            <person name="Gilroy R."/>
            <person name="Ravi A."/>
            <person name="Getino M."/>
            <person name="Pursley I."/>
            <person name="Horton D.L."/>
            <person name="Alikhan N.F."/>
            <person name="Baker D."/>
            <person name="Gharbi K."/>
            <person name="Hall N."/>
            <person name="Watson M."/>
            <person name="Adriaenssens E.M."/>
            <person name="Foster-Nyarko E."/>
            <person name="Jarju S."/>
            <person name="Secka A."/>
            <person name="Antonio M."/>
            <person name="Oren A."/>
            <person name="Chaudhuri R.R."/>
            <person name="La Ragione R."/>
            <person name="Hildebrand F."/>
            <person name="Pallen M.J."/>
        </authorList>
    </citation>
    <scope>NUCLEOTIDE SEQUENCE</scope>
    <source>
        <strain evidence="2">MalCec1-1739</strain>
    </source>
</reference>
<dbReference type="PANTHER" id="PTHR12526:SF630">
    <property type="entry name" value="GLYCOSYLTRANSFERASE"/>
    <property type="match status" value="1"/>
</dbReference>
<dbReference type="SUPFAM" id="SSF53756">
    <property type="entry name" value="UDP-Glycosyltransferase/glycogen phosphorylase"/>
    <property type="match status" value="1"/>
</dbReference>
<dbReference type="Gene3D" id="3.40.50.2000">
    <property type="entry name" value="Glycogen Phosphorylase B"/>
    <property type="match status" value="2"/>
</dbReference>
<dbReference type="Pfam" id="PF00534">
    <property type="entry name" value="Glycos_transf_1"/>
    <property type="match status" value="1"/>
</dbReference>
<dbReference type="EMBL" id="DWUP01000190">
    <property type="protein sequence ID" value="HJD53655.1"/>
    <property type="molecule type" value="Genomic_DNA"/>
</dbReference>
<feature type="domain" description="Glycosyl transferase family 1" evidence="1">
    <location>
        <begin position="198"/>
        <end position="360"/>
    </location>
</feature>
<keyword evidence="2" id="KW-0808">Transferase</keyword>
<sequence length="381" mass="43865">MNILFLLHSYPKIGGIEMVTSTISTYLERNHKLFYLARIAVPFNQCGECNSCYYFPSSNVKDEISYLRKLVKQLSIDVIINQGPFMHYNKVLGKIKFERTRIISFLHFMPGFDFERAKHAWKYEHNPVKRLFKRFKIWAGIDSAHLFPDKIRSRYRELYSFSDKVVVLSPSYIRTFMSAYHQQDSSKLVYIPNPSRFAIKSKDVIKEKKRVVIFVGRLEFESKRLDRLVSIWHSIGNRMGWRLKIIGDGPYMADLKSLIGRMQTDDIELVGQVTDVSSYYSEAAIVALTSSFEGLSLCFIEALQFGCVPLSFDVSIGNRDIVSQLSPDLLIKPFDEQAYASRLSELMNDRPQREALAAKALEVGEQYELGKVGGLWDKLLG</sequence>
<dbReference type="Proteomes" id="UP000787625">
    <property type="component" value="Unassembled WGS sequence"/>
</dbReference>
<evidence type="ECO:0000313" key="3">
    <source>
        <dbReference type="Proteomes" id="UP000787625"/>
    </source>
</evidence>